<accession>A0A9P6ZM34</accession>
<evidence type="ECO:0000313" key="2">
    <source>
        <dbReference type="Proteomes" id="UP000714275"/>
    </source>
</evidence>
<evidence type="ECO:0000313" key="1">
    <source>
        <dbReference type="EMBL" id="KAG1771403.1"/>
    </source>
</evidence>
<organism evidence="1 2">
    <name type="scientific">Suillus placidus</name>
    <dbReference type="NCBI Taxonomy" id="48579"/>
    <lineage>
        <taxon>Eukaryota</taxon>
        <taxon>Fungi</taxon>
        <taxon>Dikarya</taxon>
        <taxon>Basidiomycota</taxon>
        <taxon>Agaricomycotina</taxon>
        <taxon>Agaricomycetes</taxon>
        <taxon>Agaricomycetidae</taxon>
        <taxon>Boletales</taxon>
        <taxon>Suillineae</taxon>
        <taxon>Suillaceae</taxon>
        <taxon>Suillus</taxon>
    </lineage>
</organism>
<feature type="non-terminal residue" evidence="1">
    <location>
        <position position="212"/>
    </location>
</feature>
<dbReference type="EMBL" id="JABBWD010000059">
    <property type="protein sequence ID" value="KAG1771403.1"/>
    <property type="molecule type" value="Genomic_DNA"/>
</dbReference>
<sequence>MYLRCAHHYQSNDADPRADHTVGLNDADLAELSRLSRLDDIKDAMVFVEALRSAAFENGVINIDADALERLRNPPQKVLSVDDPDVLLSLKLFLADTTEAAYNSIRQAIMEHFPDSEILSHYQIRRRVALLSGIQPIVHDMCIDSCIVFCGPWQHHDKCPKCGKDRYDQNILRKSRGRKKVPVRVFETIPVADQIQALWRDPSSAQKMRYRD</sequence>
<dbReference type="Proteomes" id="UP000714275">
    <property type="component" value="Unassembled WGS sequence"/>
</dbReference>
<protein>
    <submittedName>
        <fullName evidence="1">Uncharacterized protein</fullName>
    </submittedName>
</protein>
<reference evidence="1" key="1">
    <citation type="journal article" date="2020" name="New Phytol.">
        <title>Comparative genomics reveals dynamic genome evolution in host specialist ectomycorrhizal fungi.</title>
        <authorList>
            <person name="Lofgren L.A."/>
            <person name="Nguyen N.H."/>
            <person name="Vilgalys R."/>
            <person name="Ruytinx J."/>
            <person name="Liao H.L."/>
            <person name="Branco S."/>
            <person name="Kuo A."/>
            <person name="LaButti K."/>
            <person name="Lipzen A."/>
            <person name="Andreopoulos W."/>
            <person name="Pangilinan J."/>
            <person name="Riley R."/>
            <person name="Hundley H."/>
            <person name="Na H."/>
            <person name="Barry K."/>
            <person name="Grigoriev I.V."/>
            <person name="Stajich J.E."/>
            <person name="Kennedy P.G."/>
        </authorList>
    </citation>
    <scope>NUCLEOTIDE SEQUENCE</scope>
    <source>
        <strain evidence="1">DOB743</strain>
    </source>
</reference>
<name>A0A9P6ZM34_9AGAM</name>
<proteinExistence type="predicted"/>
<dbReference type="OrthoDB" id="2683143at2759"/>
<keyword evidence="2" id="KW-1185">Reference proteome</keyword>
<gene>
    <name evidence="1" type="ORF">EV702DRAFT_977360</name>
</gene>
<dbReference type="AlphaFoldDB" id="A0A9P6ZM34"/>
<comment type="caution">
    <text evidence="1">The sequence shown here is derived from an EMBL/GenBank/DDBJ whole genome shotgun (WGS) entry which is preliminary data.</text>
</comment>